<dbReference type="GO" id="GO:0071949">
    <property type="term" value="F:FAD binding"/>
    <property type="evidence" value="ECO:0007669"/>
    <property type="project" value="TreeGrafter"/>
</dbReference>
<dbReference type="Gene3D" id="1.25.40.80">
    <property type="match status" value="1"/>
</dbReference>
<dbReference type="InterPro" id="IPR014729">
    <property type="entry name" value="Rossmann-like_a/b/a_fold"/>
</dbReference>
<dbReference type="InterPro" id="IPR002081">
    <property type="entry name" value="Cryptochrome/DNA_photolyase_1"/>
</dbReference>
<protein>
    <submittedName>
        <fullName evidence="6">Deoxyribodipyrimidine photo-lyase</fullName>
    </submittedName>
</protein>
<dbReference type="SUPFAM" id="SSF52425">
    <property type="entry name" value="Cryptochrome/photolyase, N-terminal domain"/>
    <property type="match status" value="1"/>
</dbReference>
<evidence type="ECO:0000256" key="1">
    <source>
        <dbReference type="ARBA" id="ARBA00001932"/>
    </source>
</evidence>
<dbReference type="STRING" id="561061.SAMN05660862_0295"/>
<dbReference type="GO" id="GO:0003677">
    <property type="term" value="F:DNA binding"/>
    <property type="evidence" value="ECO:0007669"/>
    <property type="project" value="TreeGrafter"/>
</dbReference>
<evidence type="ECO:0000256" key="2">
    <source>
        <dbReference type="ARBA" id="ARBA00022630"/>
    </source>
</evidence>
<dbReference type="OrthoDB" id="9772484at2"/>
<dbReference type="Gene3D" id="1.10.579.10">
    <property type="entry name" value="DNA Cyclobutane Dipyrimidine Photolyase, subunit A, domain 3"/>
    <property type="match status" value="1"/>
</dbReference>
<dbReference type="Proteomes" id="UP000192980">
    <property type="component" value="Unassembled WGS sequence"/>
</dbReference>
<dbReference type="InterPro" id="IPR036134">
    <property type="entry name" value="Crypto/Photolyase_FAD-like_sf"/>
</dbReference>
<evidence type="ECO:0000259" key="5">
    <source>
        <dbReference type="PROSITE" id="PS51645"/>
    </source>
</evidence>
<dbReference type="InterPro" id="IPR006050">
    <property type="entry name" value="DNA_photolyase_N"/>
</dbReference>
<dbReference type="RefSeq" id="WP_085471198.1">
    <property type="nucleotide sequence ID" value="NZ_FXAU01000001.1"/>
</dbReference>
<dbReference type="Pfam" id="PF03441">
    <property type="entry name" value="FAD_binding_7"/>
    <property type="match status" value="1"/>
</dbReference>
<proteinExistence type="predicted"/>
<keyword evidence="3 4" id="KW-0274">FAD</keyword>
<dbReference type="EMBL" id="FXAU01000001">
    <property type="protein sequence ID" value="SMG07611.1"/>
    <property type="molecule type" value="Genomic_DNA"/>
</dbReference>
<dbReference type="PROSITE" id="PS51645">
    <property type="entry name" value="PHR_CRY_ALPHA_BETA"/>
    <property type="match status" value="1"/>
</dbReference>
<dbReference type="AlphaFoldDB" id="A0A1X7I0I8"/>
<organism evidence="6 7">
    <name type="scientific">Sphingobacterium psychroaquaticum</name>
    <dbReference type="NCBI Taxonomy" id="561061"/>
    <lineage>
        <taxon>Bacteria</taxon>
        <taxon>Pseudomonadati</taxon>
        <taxon>Bacteroidota</taxon>
        <taxon>Sphingobacteriia</taxon>
        <taxon>Sphingobacteriales</taxon>
        <taxon>Sphingobacteriaceae</taxon>
        <taxon>Sphingobacterium</taxon>
    </lineage>
</organism>
<reference evidence="6 7" key="1">
    <citation type="submission" date="2017-04" db="EMBL/GenBank/DDBJ databases">
        <authorList>
            <person name="Afonso C.L."/>
            <person name="Miller P.J."/>
            <person name="Scott M.A."/>
            <person name="Spackman E."/>
            <person name="Goraichik I."/>
            <person name="Dimitrov K.M."/>
            <person name="Suarez D.L."/>
            <person name="Swayne D.E."/>
        </authorList>
    </citation>
    <scope>NUCLEOTIDE SEQUENCE [LARGE SCALE GENOMIC DNA]</scope>
    <source>
        <strain evidence="6 7">DSM 22418</strain>
    </source>
</reference>
<evidence type="ECO:0000313" key="7">
    <source>
        <dbReference type="Proteomes" id="UP000192980"/>
    </source>
</evidence>
<dbReference type="InterPro" id="IPR036155">
    <property type="entry name" value="Crypto/Photolyase_N_sf"/>
</dbReference>
<comment type="cofactor">
    <cofactor evidence="4">
        <name>FAD</name>
        <dbReference type="ChEBI" id="CHEBI:57692"/>
    </cofactor>
    <text evidence="4">Binds 1 FAD per subunit.</text>
</comment>
<comment type="cofactor">
    <cofactor evidence="1">
        <name>(6R)-5,10-methylene-5,6,7,8-tetrahydrofolate</name>
        <dbReference type="ChEBI" id="CHEBI:15636"/>
    </cofactor>
</comment>
<dbReference type="PANTHER" id="PTHR11455">
    <property type="entry name" value="CRYPTOCHROME"/>
    <property type="match status" value="1"/>
</dbReference>
<name>A0A1X7I0I8_9SPHI</name>
<dbReference type="Gene3D" id="3.40.50.620">
    <property type="entry name" value="HUPs"/>
    <property type="match status" value="1"/>
</dbReference>
<dbReference type="SUPFAM" id="SSF48173">
    <property type="entry name" value="Cryptochrome/photolyase FAD-binding domain"/>
    <property type="match status" value="1"/>
</dbReference>
<accession>A0A1X7I0I8</accession>
<keyword evidence="6" id="KW-0456">Lyase</keyword>
<dbReference type="Pfam" id="PF00875">
    <property type="entry name" value="DNA_photolyase"/>
    <property type="match status" value="1"/>
</dbReference>
<dbReference type="GO" id="GO:0003904">
    <property type="term" value="F:deoxyribodipyrimidine photo-lyase activity"/>
    <property type="evidence" value="ECO:0007669"/>
    <property type="project" value="TreeGrafter"/>
</dbReference>
<keyword evidence="2 4" id="KW-0285">Flavoprotein</keyword>
<feature type="binding site" evidence="4">
    <location>
        <position position="232"/>
    </location>
    <ligand>
        <name>FAD</name>
        <dbReference type="ChEBI" id="CHEBI:57692"/>
    </ligand>
</feature>
<evidence type="ECO:0000256" key="3">
    <source>
        <dbReference type="ARBA" id="ARBA00022827"/>
    </source>
</evidence>
<sequence>MTKKVILVWFRNDLRIHDNEILFEAVDKGDIVIPVYFFDPRYFGKNKFDFLNTGILRAKFLIESVSHLKQSLQELGADLLVFQGKPEILIETLCAKYDITEVYHHREVSNRETEVSEQVEAALWKAQINLKHFIGHTLYHKEDLPFPIKDIPDNFNQFKKKVEKESFVRPVIPSVEHIMTHPHLEETAVPTLADLGFEETTTTQDNNEWTQVLPGGEHHGRAHLARTLTETYDDIDDYNLISPYIAHGAISPAYYYHEIKKAQELHKKKRYDKLILRLLWRDYFRFMLKKHPNVFFKDYAEGETIEKSSVALKELLTSNPKDEVISELLETLKKSGNLPYEYREILAAYFLQELHINHLAGASFFEEAFIDYAPATNYGYWLHYAAFGTSSKDNLQLGWNELIKKNYRAKVLEK</sequence>
<evidence type="ECO:0000313" key="6">
    <source>
        <dbReference type="EMBL" id="SMG07611.1"/>
    </source>
</evidence>
<feature type="domain" description="Photolyase/cryptochrome alpha/beta" evidence="5">
    <location>
        <begin position="4"/>
        <end position="138"/>
    </location>
</feature>
<evidence type="ECO:0000256" key="4">
    <source>
        <dbReference type="PIRSR" id="PIRSR602081-1"/>
    </source>
</evidence>
<keyword evidence="7" id="KW-1185">Reference proteome</keyword>
<dbReference type="InterPro" id="IPR005101">
    <property type="entry name" value="Cryptochr/Photolyase_FAD-bd"/>
</dbReference>
<gene>
    <name evidence="6" type="ORF">SAMN05660862_0295</name>
</gene>